<keyword evidence="2" id="KW-1185">Reference proteome</keyword>
<sequence>MISGYNPQISGVFLLVRVESTQLCFLACFNKELLGLGKAGRAPYPAHTKAVPGTSTLVCGNQSWKKCPGPPLVNCSRATSCCANIGESLDIWISSSITRFDFCKCNASRCWLAYTFSKVTSVNYTNDFQGQATVKQGTFHAPEVSKGDVGSYRFFNMDDNTCLLKVDIELPGAAVWPSCTILLLLLSLVTSVVF</sequence>
<organism evidence="1 2">
    <name type="scientific">Alligator mississippiensis</name>
    <name type="common">American alligator</name>
    <dbReference type="NCBI Taxonomy" id="8496"/>
    <lineage>
        <taxon>Eukaryota</taxon>
        <taxon>Metazoa</taxon>
        <taxon>Chordata</taxon>
        <taxon>Craniata</taxon>
        <taxon>Vertebrata</taxon>
        <taxon>Euteleostomi</taxon>
        <taxon>Archelosauria</taxon>
        <taxon>Archosauria</taxon>
        <taxon>Crocodylia</taxon>
        <taxon>Alligatoridae</taxon>
        <taxon>Alligatorinae</taxon>
        <taxon>Alligator</taxon>
    </lineage>
</organism>
<proteinExistence type="predicted"/>
<dbReference type="Proteomes" id="UP000050525">
    <property type="component" value="Unassembled WGS sequence"/>
</dbReference>
<evidence type="ECO:0000313" key="2">
    <source>
        <dbReference type="Proteomes" id="UP000050525"/>
    </source>
</evidence>
<name>A0A151MRF4_ALLMI</name>
<protein>
    <submittedName>
        <fullName evidence="1">Uncharacterized protein</fullName>
    </submittedName>
</protein>
<comment type="caution">
    <text evidence="1">The sequence shown here is derived from an EMBL/GenBank/DDBJ whole genome shotgun (WGS) entry which is preliminary data.</text>
</comment>
<accession>A0A151MRF4</accession>
<reference evidence="1 2" key="1">
    <citation type="journal article" date="2012" name="Genome Biol.">
        <title>Sequencing three crocodilian genomes to illuminate the evolution of archosaurs and amniotes.</title>
        <authorList>
            <person name="St John J.A."/>
            <person name="Braun E.L."/>
            <person name="Isberg S.R."/>
            <person name="Miles L.G."/>
            <person name="Chong A.Y."/>
            <person name="Gongora J."/>
            <person name="Dalzell P."/>
            <person name="Moran C."/>
            <person name="Bed'hom B."/>
            <person name="Abzhanov A."/>
            <person name="Burgess S.C."/>
            <person name="Cooksey A.M."/>
            <person name="Castoe T.A."/>
            <person name="Crawford N.G."/>
            <person name="Densmore L.D."/>
            <person name="Drew J.C."/>
            <person name="Edwards S.V."/>
            <person name="Faircloth B.C."/>
            <person name="Fujita M.K."/>
            <person name="Greenwold M.J."/>
            <person name="Hoffmann F.G."/>
            <person name="Howard J.M."/>
            <person name="Iguchi T."/>
            <person name="Janes D.E."/>
            <person name="Khan S.Y."/>
            <person name="Kohno S."/>
            <person name="de Koning A.J."/>
            <person name="Lance S.L."/>
            <person name="McCarthy F.M."/>
            <person name="McCormack J.E."/>
            <person name="Merchant M.E."/>
            <person name="Peterson D.G."/>
            <person name="Pollock D.D."/>
            <person name="Pourmand N."/>
            <person name="Raney B.J."/>
            <person name="Roessler K.A."/>
            <person name="Sanford J.R."/>
            <person name="Sawyer R.H."/>
            <person name="Schmidt C.J."/>
            <person name="Triplett E.W."/>
            <person name="Tuberville T.D."/>
            <person name="Venegas-Anaya M."/>
            <person name="Howard J.T."/>
            <person name="Jarvis E.D."/>
            <person name="Guillette L.J.Jr."/>
            <person name="Glenn T.C."/>
            <person name="Green R.E."/>
            <person name="Ray D.A."/>
        </authorList>
    </citation>
    <scope>NUCLEOTIDE SEQUENCE [LARGE SCALE GENOMIC DNA]</scope>
    <source>
        <strain evidence="1">KSC_2009_1</strain>
    </source>
</reference>
<dbReference type="EMBL" id="AKHW03005399">
    <property type="protein sequence ID" value="KYO27082.1"/>
    <property type="molecule type" value="Genomic_DNA"/>
</dbReference>
<gene>
    <name evidence="1" type="ORF">Y1Q_0018172</name>
</gene>
<dbReference type="AlphaFoldDB" id="A0A151MRF4"/>
<evidence type="ECO:0000313" key="1">
    <source>
        <dbReference type="EMBL" id="KYO27082.1"/>
    </source>
</evidence>